<keyword evidence="1" id="KW-0540">Nuclease</keyword>
<evidence type="ECO:0000256" key="2">
    <source>
        <dbReference type="ARBA" id="ARBA00022801"/>
    </source>
</evidence>
<keyword evidence="2" id="KW-0378">Hydrolase</keyword>
<gene>
    <name evidence="6" type="ORF">EBB45_04760</name>
</gene>
<evidence type="ECO:0000259" key="5">
    <source>
        <dbReference type="Pfam" id="PF01844"/>
    </source>
</evidence>
<evidence type="ECO:0000256" key="1">
    <source>
        <dbReference type="ARBA" id="ARBA00022722"/>
    </source>
</evidence>
<evidence type="ECO:0000256" key="4">
    <source>
        <dbReference type="ARBA" id="ARBA00040194"/>
    </source>
</evidence>
<dbReference type="EMBL" id="RRCT01000002">
    <property type="protein sequence ID" value="RQW75932.1"/>
    <property type="molecule type" value="Genomic_DNA"/>
</dbReference>
<sequence>MLEHTAEAKKFYKSRAWQKCRATYIQSVFGLCERCSEPGKIVHHKKYINAQNVNDPYITLNHDNLELLCQDCHNKEHFEKYSPLREGFKFDDKGNLVEV</sequence>
<evidence type="ECO:0000313" key="6">
    <source>
        <dbReference type="EMBL" id="RQW75932.1"/>
    </source>
</evidence>
<dbReference type="RefSeq" id="WP_124763168.1">
    <property type="nucleotide sequence ID" value="NZ_JAFBDY010000002.1"/>
</dbReference>
<organism evidence="6 7">
    <name type="scientific">Lysinibacillus composti</name>
    <dbReference type="NCBI Taxonomy" id="720633"/>
    <lineage>
        <taxon>Bacteria</taxon>
        <taxon>Bacillati</taxon>
        <taxon>Bacillota</taxon>
        <taxon>Bacilli</taxon>
        <taxon>Bacillales</taxon>
        <taxon>Bacillaceae</taxon>
        <taxon>Lysinibacillus</taxon>
    </lineage>
</organism>
<proteinExistence type="inferred from homology"/>
<dbReference type="GO" id="GO:0004519">
    <property type="term" value="F:endonuclease activity"/>
    <property type="evidence" value="ECO:0007669"/>
    <property type="project" value="UniProtKB-KW"/>
</dbReference>
<name>A0A3N9UTX2_9BACI</name>
<dbReference type="GO" id="GO:0016787">
    <property type="term" value="F:hydrolase activity"/>
    <property type="evidence" value="ECO:0007669"/>
    <property type="project" value="UniProtKB-KW"/>
</dbReference>
<keyword evidence="6" id="KW-0255">Endonuclease</keyword>
<dbReference type="InterPro" id="IPR003615">
    <property type="entry name" value="HNH_nuc"/>
</dbReference>
<comment type="similarity">
    <text evidence="3">Belongs to the HNH nuclease family.</text>
</comment>
<accession>A0A3N9UTX2</accession>
<keyword evidence="7" id="KW-1185">Reference proteome</keyword>
<protein>
    <recommendedName>
        <fullName evidence="4">Putative HNH nuclease YajD</fullName>
    </recommendedName>
</protein>
<evidence type="ECO:0000313" key="7">
    <source>
        <dbReference type="Proteomes" id="UP000274033"/>
    </source>
</evidence>
<dbReference type="PANTHER" id="PTHR41286">
    <property type="entry name" value="HNH NUCLEASE YAJD-RELATED"/>
    <property type="match status" value="1"/>
</dbReference>
<dbReference type="GO" id="GO:0008270">
    <property type="term" value="F:zinc ion binding"/>
    <property type="evidence" value="ECO:0007669"/>
    <property type="project" value="InterPro"/>
</dbReference>
<comment type="caution">
    <text evidence="6">The sequence shown here is derived from an EMBL/GenBank/DDBJ whole genome shotgun (WGS) entry which is preliminary data.</text>
</comment>
<dbReference type="OrthoDB" id="9811997at2"/>
<dbReference type="PANTHER" id="PTHR41286:SF1">
    <property type="entry name" value="HNH NUCLEASE YAJD-RELATED"/>
    <property type="match status" value="1"/>
</dbReference>
<dbReference type="Pfam" id="PF01844">
    <property type="entry name" value="HNH"/>
    <property type="match status" value="1"/>
</dbReference>
<dbReference type="GO" id="GO:0005829">
    <property type="term" value="C:cytosol"/>
    <property type="evidence" value="ECO:0007669"/>
    <property type="project" value="TreeGrafter"/>
</dbReference>
<dbReference type="InterPro" id="IPR002711">
    <property type="entry name" value="HNH"/>
</dbReference>
<reference evidence="6 7" key="1">
    <citation type="journal article" date="2013" name="J. Microbiol.">
        <title>Lysinibacillus chungkukjangi sp. nov., isolated from Chungkukjang, Korean fermented soybean food.</title>
        <authorList>
            <person name="Kim S.J."/>
            <person name="Jang Y.H."/>
            <person name="Hamada M."/>
            <person name="Ahn J.H."/>
            <person name="Weon H.Y."/>
            <person name="Suzuki K."/>
            <person name="Whang K.S."/>
            <person name="Kwon S.W."/>
        </authorList>
    </citation>
    <scope>NUCLEOTIDE SEQUENCE [LARGE SCALE GENOMIC DNA]</scope>
    <source>
        <strain evidence="6 7">MCCC 1A12701</strain>
    </source>
</reference>
<dbReference type="GO" id="GO:0003676">
    <property type="term" value="F:nucleic acid binding"/>
    <property type="evidence" value="ECO:0007669"/>
    <property type="project" value="InterPro"/>
</dbReference>
<dbReference type="Proteomes" id="UP000274033">
    <property type="component" value="Unassembled WGS sequence"/>
</dbReference>
<dbReference type="CDD" id="cd00085">
    <property type="entry name" value="HNHc"/>
    <property type="match status" value="1"/>
</dbReference>
<feature type="domain" description="HNH" evidence="5">
    <location>
        <begin position="32"/>
        <end position="78"/>
    </location>
</feature>
<evidence type="ECO:0000256" key="3">
    <source>
        <dbReference type="ARBA" id="ARBA00038412"/>
    </source>
</evidence>
<dbReference type="AlphaFoldDB" id="A0A3N9UTX2"/>